<evidence type="ECO:0000256" key="1">
    <source>
        <dbReference type="SAM" id="SignalP"/>
    </source>
</evidence>
<sequence length="234" mass="25229">MAPSPPPNRLYLPLSLLTALLYTIPGTSAWSWAFQNTPQQCSNLTLSIAGSDGVPPYQVLIIPFGPSPLPNNTEARKIMQIPFASQATSVTFQLKYPADSQFVAVLFAGRRYTFNRDLCAARAPPAVGVGANAPRHTVLPDSMNPPELLASKAIHSGNWSSPTYSARPLSDSPSYTFPVPPTTFATVCVKIHDIQCHFLILIPFDRTAAAQSFEFPNSTGVLHLIGELETCGSS</sequence>
<gene>
    <name evidence="2" type="ORF">CPB84DRAFT_1750741</name>
</gene>
<keyword evidence="1" id="KW-0732">Signal</keyword>
<dbReference type="AlphaFoldDB" id="A0A9P5NG24"/>
<accession>A0A9P5NG24</accession>
<organism evidence="2 3">
    <name type="scientific">Gymnopilus junonius</name>
    <name type="common">Spectacular rustgill mushroom</name>
    <name type="synonym">Gymnopilus spectabilis subsp. junonius</name>
    <dbReference type="NCBI Taxonomy" id="109634"/>
    <lineage>
        <taxon>Eukaryota</taxon>
        <taxon>Fungi</taxon>
        <taxon>Dikarya</taxon>
        <taxon>Basidiomycota</taxon>
        <taxon>Agaricomycotina</taxon>
        <taxon>Agaricomycetes</taxon>
        <taxon>Agaricomycetidae</taxon>
        <taxon>Agaricales</taxon>
        <taxon>Agaricineae</taxon>
        <taxon>Hymenogastraceae</taxon>
        <taxon>Gymnopilus</taxon>
    </lineage>
</organism>
<comment type="caution">
    <text evidence="2">The sequence shown here is derived from an EMBL/GenBank/DDBJ whole genome shotgun (WGS) entry which is preliminary data.</text>
</comment>
<keyword evidence="3" id="KW-1185">Reference proteome</keyword>
<name>A0A9P5NG24_GYMJU</name>
<evidence type="ECO:0000313" key="2">
    <source>
        <dbReference type="EMBL" id="KAF8883193.1"/>
    </source>
</evidence>
<reference evidence="2" key="1">
    <citation type="submission" date="2020-11" db="EMBL/GenBank/DDBJ databases">
        <authorList>
            <consortium name="DOE Joint Genome Institute"/>
            <person name="Ahrendt S."/>
            <person name="Riley R."/>
            <person name="Andreopoulos W."/>
            <person name="LaButti K."/>
            <person name="Pangilinan J."/>
            <person name="Ruiz-duenas F.J."/>
            <person name="Barrasa J.M."/>
            <person name="Sanchez-Garcia M."/>
            <person name="Camarero S."/>
            <person name="Miyauchi S."/>
            <person name="Serrano A."/>
            <person name="Linde D."/>
            <person name="Babiker R."/>
            <person name="Drula E."/>
            <person name="Ayuso-Fernandez I."/>
            <person name="Pacheco R."/>
            <person name="Padilla G."/>
            <person name="Ferreira P."/>
            <person name="Barriuso J."/>
            <person name="Kellner H."/>
            <person name="Castanera R."/>
            <person name="Alfaro M."/>
            <person name="Ramirez L."/>
            <person name="Pisabarro A.G."/>
            <person name="Kuo A."/>
            <person name="Tritt A."/>
            <person name="Lipzen A."/>
            <person name="He G."/>
            <person name="Yan M."/>
            <person name="Ng V."/>
            <person name="Cullen D."/>
            <person name="Martin F."/>
            <person name="Rosso M.-N."/>
            <person name="Henrissat B."/>
            <person name="Hibbett D."/>
            <person name="Martinez A.T."/>
            <person name="Grigoriev I.V."/>
        </authorList>
    </citation>
    <scope>NUCLEOTIDE SEQUENCE</scope>
    <source>
        <strain evidence="2">AH 44721</strain>
    </source>
</reference>
<evidence type="ECO:0000313" key="3">
    <source>
        <dbReference type="Proteomes" id="UP000724874"/>
    </source>
</evidence>
<dbReference type="Proteomes" id="UP000724874">
    <property type="component" value="Unassembled WGS sequence"/>
</dbReference>
<feature type="signal peptide" evidence="1">
    <location>
        <begin position="1"/>
        <end position="29"/>
    </location>
</feature>
<protein>
    <submittedName>
        <fullName evidence="2">Uncharacterized protein</fullName>
    </submittedName>
</protein>
<dbReference type="OrthoDB" id="3267813at2759"/>
<dbReference type="EMBL" id="JADNYJ010000117">
    <property type="protein sequence ID" value="KAF8883193.1"/>
    <property type="molecule type" value="Genomic_DNA"/>
</dbReference>
<proteinExistence type="predicted"/>
<feature type="chain" id="PRO_5040516804" evidence="1">
    <location>
        <begin position="30"/>
        <end position="234"/>
    </location>
</feature>